<protein>
    <recommendedName>
        <fullName evidence="5">HTH gntR-type domain-containing protein</fullName>
    </recommendedName>
</protein>
<dbReference type="OrthoDB" id="7989071at2"/>
<dbReference type="PANTHER" id="PTHR43537">
    <property type="entry name" value="TRANSCRIPTIONAL REGULATOR, GNTR FAMILY"/>
    <property type="match status" value="1"/>
</dbReference>
<dbReference type="PROSITE" id="PS50949">
    <property type="entry name" value="HTH_GNTR"/>
    <property type="match status" value="1"/>
</dbReference>
<dbReference type="Gene3D" id="1.10.10.10">
    <property type="entry name" value="Winged helix-like DNA-binding domain superfamily/Winged helix DNA-binding domain"/>
    <property type="match status" value="1"/>
</dbReference>
<dbReference type="Proteomes" id="UP000032120">
    <property type="component" value="Unassembled WGS sequence"/>
</dbReference>
<dbReference type="EMBL" id="JXSQ01000001">
    <property type="protein sequence ID" value="KIP53683.1"/>
    <property type="molecule type" value="Genomic_DNA"/>
</dbReference>
<dbReference type="Gene3D" id="1.20.120.530">
    <property type="entry name" value="GntR ligand-binding domain-like"/>
    <property type="match status" value="1"/>
</dbReference>
<gene>
    <name evidence="6" type="ORF">SD72_00145</name>
</gene>
<evidence type="ECO:0000313" key="7">
    <source>
        <dbReference type="Proteomes" id="UP000032120"/>
    </source>
</evidence>
<keyword evidence="2" id="KW-0238">DNA-binding</keyword>
<dbReference type="SUPFAM" id="SSF46785">
    <property type="entry name" value="Winged helix' DNA-binding domain"/>
    <property type="match status" value="1"/>
</dbReference>
<evidence type="ECO:0000256" key="2">
    <source>
        <dbReference type="ARBA" id="ARBA00023125"/>
    </source>
</evidence>
<dbReference type="CDD" id="cd07377">
    <property type="entry name" value="WHTH_GntR"/>
    <property type="match status" value="1"/>
</dbReference>
<keyword evidence="3" id="KW-0804">Transcription</keyword>
<dbReference type="InterPro" id="IPR011711">
    <property type="entry name" value="GntR_C"/>
</dbReference>
<dbReference type="InterPro" id="IPR036388">
    <property type="entry name" value="WH-like_DNA-bd_sf"/>
</dbReference>
<dbReference type="GO" id="GO:0003700">
    <property type="term" value="F:DNA-binding transcription factor activity"/>
    <property type="evidence" value="ECO:0007669"/>
    <property type="project" value="InterPro"/>
</dbReference>
<dbReference type="AlphaFoldDB" id="A0A0D0IVR6"/>
<accession>A0A0D0IVR6</accession>
<evidence type="ECO:0000256" key="3">
    <source>
        <dbReference type="ARBA" id="ARBA00023163"/>
    </source>
</evidence>
<feature type="region of interest" description="Disordered" evidence="4">
    <location>
        <begin position="1"/>
        <end position="20"/>
    </location>
</feature>
<keyword evidence="7" id="KW-1185">Reference proteome</keyword>
<keyword evidence="1" id="KW-0805">Transcription regulation</keyword>
<dbReference type="GO" id="GO:0003677">
    <property type="term" value="F:DNA binding"/>
    <property type="evidence" value="ECO:0007669"/>
    <property type="project" value="UniProtKB-KW"/>
</dbReference>
<dbReference type="RefSeq" id="WP_042542419.1">
    <property type="nucleotide sequence ID" value="NZ_JXSQ01000001.1"/>
</dbReference>
<dbReference type="SMART" id="SM00895">
    <property type="entry name" value="FCD"/>
    <property type="match status" value="1"/>
</dbReference>
<dbReference type="InterPro" id="IPR008920">
    <property type="entry name" value="TF_FadR/GntR_C"/>
</dbReference>
<organism evidence="6 7">
    <name type="scientific">Leucobacter komagatae</name>
    <dbReference type="NCBI Taxonomy" id="55969"/>
    <lineage>
        <taxon>Bacteria</taxon>
        <taxon>Bacillati</taxon>
        <taxon>Actinomycetota</taxon>
        <taxon>Actinomycetes</taxon>
        <taxon>Micrococcales</taxon>
        <taxon>Microbacteriaceae</taxon>
        <taxon>Leucobacter</taxon>
    </lineage>
</organism>
<sequence length="231" mass="25679">MSARSDTQGAGRPLAPQQSTPAMLGDQVYSALVEQIVRLDLLPGAKLSEGELAAQLGVGLSPVRAALRRLESEKLVVIVPRSGTMVQPINLRMSRSILEARLPLEDLAARLAVQRGTKKEKEQLLEIAVKQRDSERLQDKLDLDVLFHSSVYELTRNEFLIPTLRMYLNHSLRLWHYVSRILESENWTTVDSVTMAQAMLDGDEETAAAQLTEHVGHDGQEIITLLGEHGL</sequence>
<reference evidence="6 7" key="1">
    <citation type="submission" date="2015-01" db="EMBL/GenBank/DDBJ databases">
        <title>Draft genome sequence of Leucobacter komagatae strain VKM ST2845.</title>
        <authorList>
            <person name="Karlyshev A.V."/>
            <person name="Kudryashova E.B."/>
        </authorList>
    </citation>
    <scope>NUCLEOTIDE SEQUENCE [LARGE SCALE GENOMIC DNA]</scope>
    <source>
        <strain evidence="6 7">VKM ST2845</strain>
    </source>
</reference>
<dbReference type="InterPro" id="IPR000524">
    <property type="entry name" value="Tscrpt_reg_HTH_GntR"/>
</dbReference>
<name>A0A0D0IVR6_9MICO</name>
<comment type="caution">
    <text evidence="6">The sequence shown here is derived from an EMBL/GenBank/DDBJ whole genome shotgun (WGS) entry which is preliminary data.</text>
</comment>
<evidence type="ECO:0000256" key="4">
    <source>
        <dbReference type="SAM" id="MobiDB-lite"/>
    </source>
</evidence>
<dbReference type="SUPFAM" id="SSF48008">
    <property type="entry name" value="GntR ligand-binding domain-like"/>
    <property type="match status" value="1"/>
</dbReference>
<evidence type="ECO:0000259" key="5">
    <source>
        <dbReference type="PROSITE" id="PS50949"/>
    </source>
</evidence>
<dbReference type="Pfam" id="PF07729">
    <property type="entry name" value="FCD"/>
    <property type="match status" value="1"/>
</dbReference>
<dbReference type="PANTHER" id="PTHR43537:SF45">
    <property type="entry name" value="GNTR FAMILY REGULATORY PROTEIN"/>
    <property type="match status" value="1"/>
</dbReference>
<dbReference type="InterPro" id="IPR036390">
    <property type="entry name" value="WH_DNA-bd_sf"/>
</dbReference>
<evidence type="ECO:0000313" key="6">
    <source>
        <dbReference type="EMBL" id="KIP53683.1"/>
    </source>
</evidence>
<evidence type="ECO:0000256" key="1">
    <source>
        <dbReference type="ARBA" id="ARBA00023015"/>
    </source>
</evidence>
<feature type="domain" description="HTH gntR-type" evidence="5">
    <location>
        <begin position="22"/>
        <end position="89"/>
    </location>
</feature>
<dbReference type="Pfam" id="PF00392">
    <property type="entry name" value="GntR"/>
    <property type="match status" value="1"/>
</dbReference>
<proteinExistence type="predicted"/>
<dbReference type="SMART" id="SM00345">
    <property type="entry name" value="HTH_GNTR"/>
    <property type="match status" value="1"/>
</dbReference>